<evidence type="ECO:0000313" key="1">
    <source>
        <dbReference type="EMBL" id="ELU06367.1"/>
    </source>
</evidence>
<reference evidence="1 3" key="2">
    <citation type="journal article" date="2013" name="Nature">
        <title>Insights into bilaterian evolution from three spiralian genomes.</title>
        <authorList>
            <person name="Simakov O."/>
            <person name="Marletaz F."/>
            <person name="Cho S.J."/>
            <person name="Edsinger-Gonzales E."/>
            <person name="Havlak P."/>
            <person name="Hellsten U."/>
            <person name="Kuo D.H."/>
            <person name="Larsson T."/>
            <person name="Lv J."/>
            <person name="Arendt D."/>
            <person name="Savage R."/>
            <person name="Osoegawa K."/>
            <person name="de Jong P."/>
            <person name="Grimwood J."/>
            <person name="Chapman J.A."/>
            <person name="Shapiro H."/>
            <person name="Aerts A."/>
            <person name="Otillar R.P."/>
            <person name="Terry A.Y."/>
            <person name="Boore J.L."/>
            <person name="Grigoriev I.V."/>
            <person name="Lindberg D.R."/>
            <person name="Seaver E.C."/>
            <person name="Weisblat D.A."/>
            <person name="Putnam N.H."/>
            <person name="Rokhsar D.S."/>
        </authorList>
    </citation>
    <scope>NUCLEOTIDE SEQUENCE</scope>
    <source>
        <strain evidence="1 3">I ESC-2004</strain>
    </source>
</reference>
<dbReference type="HOGENOM" id="CLU_2017362_0_0_1"/>
<dbReference type="EMBL" id="KB300721">
    <property type="protein sequence ID" value="ELU06367.1"/>
    <property type="molecule type" value="Genomic_DNA"/>
</dbReference>
<reference evidence="3" key="1">
    <citation type="submission" date="2012-12" db="EMBL/GenBank/DDBJ databases">
        <authorList>
            <person name="Hellsten U."/>
            <person name="Grimwood J."/>
            <person name="Chapman J.A."/>
            <person name="Shapiro H."/>
            <person name="Aerts A."/>
            <person name="Otillar R.P."/>
            <person name="Terry A.Y."/>
            <person name="Boore J.L."/>
            <person name="Simakov O."/>
            <person name="Marletaz F."/>
            <person name="Cho S.-J."/>
            <person name="Edsinger-Gonzales E."/>
            <person name="Havlak P."/>
            <person name="Kuo D.-H."/>
            <person name="Larsson T."/>
            <person name="Lv J."/>
            <person name="Arendt D."/>
            <person name="Savage R."/>
            <person name="Osoegawa K."/>
            <person name="de Jong P."/>
            <person name="Lindberg D.R."/>
            <person name="Seaver E.C."/>
            <person name="Weisblat D.A."/>
            <person name="Putnam N.H."/>
            <person name="Grigoriev I.V."/>
            <person name="Rokhsar D.S."/>
        </authorList>
    </citation>
    <scope>NUCLEOTIDE SEQUENCE</scope>
    <source>
        <strain evidence="3">I ESC-2004</strain>
    </source>
</reference>
<accession>R7UR02</accession>
<proteinExistence type="predicted"/>
<reference evidence="2" key="3">
    <citation type="submission" date="2015-06" db="UniProtKB">
        <authorList>
            <consortium name="EnsemblMetazoa"/>
        </authorList>
    </citation>
    <scope>IDENTIFICATION</scope>
</reference>
<dbReference type="EMBL" id="AMQN01007454">
    <property type="status" value="NOT_ANNOTATED_CDS"/>
    <property type="molecule type" value="Genomic_DNA"/>
</dbReference>
<dbReference type="EnsemblMetazoa" id="CapteT204986">
    <property type="protein sequence ID" value="CapteP204986"/>
    <property type="gene ID" value="CapteG204986"/>
</dbReference>
<evidence type="ECO:0000313" key="3">
    <source>
        <dbReference type="Proteomes" id="UP000014760"/>
    </source>
</evidence>
<sequence>MASTNSNLPHDIRRLYMGSQGDEEICNMFHSKYEELYNSAPYDHREMNDVTQEIDDLIDTKCNSGQCYYDHMVRARDVLKVVGNGASVQNVRNFCHDLYHRTNVLMSRFRFLQLSNLEQFIIY</sequence>
<dbReference type="AlphaFoldDB" id="R7UR02"/>
<protein>
    <submittedName>
        <fullName evidence="1 2">Uncharacterized protein</fullName>
    </submittedName>
</protein>
<name>R7UR02_CAPTE</name>
<evidence type="ECO:0000313" key="2">
    <source>
        <dbReference type="EnsemblMetazoa" id="CapteP204986"/>
    </source>
</evidence>
<dbReference type="Proteomes" id="UP000014760">
    <property type="component" value="Unassembled WGS sequence"/>
</dbReference>
<keyword evidence="3" id="KW-1185">Reference proteome</keyword>
<organism evidence="1">
    <name type="scientific">Capitella teleta</name>
    <name type="common">Polychaete worm</name>
    <dbReference type="NCBI Taxonomy" id="283909"/>
    <lineage>
        <taxon>Eukaryota</taxon>
        <taxon>Metazoa</taxon>
        <taxon>Spiralia</taxon>
        <taxon>Lophotrochozoa</taxon>
        <taxon>Annelida</taxon>
        <taxon>Polychaeta</taxon>
        <taxon>Sedentaria</taxon>
        <taxon>Scolecida</taxon>
        <taxon>Capitellidae</taxon>
        <taxon>Capitella</taxon>
    </lineage>
</organism>
<gene>
    <name evidence="1" type="ORF">CAPTEDRAFT_204986</name>
</gene>